<feature type="compositionally biased region" description="Basic and acidic residues" evidence="1">
    <location>
        <begin position="90"/>
        <end position="109"/>
    </location>
</feature>
<dbReference type="AlphaFoldDB" id="A0A388SWW5"/>
<sequence length="109" mass="11740">MEPCRLRRRVPRAELADAPVDGGRVRRYALPLISAWRTFPHSNIHAGGNAPVCRAGPSPGRAPSCAERSTARSGGKRSRVRSAVPGAGCREPEDRGERGERGSRERGEG</sequence>
<name>A0A388SWW5_9ACTN</name>
<evidence type="ECO:0000313" key="2">
    <source>
        <dbReference type="EMBL" id="GBQ00362.1"/>
    </source>
</evidence>
<dbReference type="EMBL" id="BGZL01000004">
    <property type="protein sequence ID" value="GBQ00362.1"/>
    <property type="molecule type" value="Genomic_DNA"/>
</dbReference>
<feature type="region of interest" description="Disordered" evidence="1">
    <location>
        <begin position="41"/>
        <end position="109"/>
    </location>
</feature>
<accession>A0A388SWW5</accession>
<comment type="caution">
    <text evidence="2">The sequence shown here is derived from an EMBL/GenBank/DDBJ whole genome shotgun (WGS) entry which is preliminary data.</text>
</comment>
<proteinExistence type="predicted"/>
<evidence type="ECO:0000313" key="3">
    <source>
        <dbReference type="Proteomes" id="UP000265354"/>
    </source>
</evidence>
<evidence type="ECO:0000256" key="1">
    <source>
        <dbReference type="SAM" id="MobiDB-lite"/>
    </source>
</evidence>
<gene>
    <name evidence="2" type="ORF">SSP531S_17770</name>
</gene>
<organism evidence="2 3">
    <name type="scientific">Streptomyces spongiicola</name>
    <dbReference type="NCBI Taxonomy" id="1690221"/>
    <lineage>
        <taxon>Bacteria</taxon>
        <taxon>Bacillati</taxon>
        <taxon>Actinomycetota</taxon>
        <taxon>Actinomycetes</taxon>
        <taxon>Kitasatosporales</taxon>
        <taxon>Streptomycetaceae</taxon>
        <taxon>Streptomyces</taxon>
    </lineage>
</organism>
<reference evidence="2 3" key="1">
    <citation type="submission" date="2018-07" db="EMBL/GenBank/DDBJ databases">
        <title>Whole Genome Shotgun Sequence of Streptomyces spongiicola strain 531S.</title>
        <authorList>
            <person name="Dohra H."/>
            <person name="Kodani S."/>
        </authorList>
    </citation>
    <scope>NUCLEOTIDE SEQUENCE [LARGE SCALE GENOMIC DNA]</scope>
    <source>
        <strain evidence="2 3">531S</strain>
    </source>
</reference>
<protein>
    <submittedName>
        <fullName evidence="2">Uncharacterized protein</fullName>
    </submittedName>
</protein>
<dbReference type="Proteomes" id="UP000265354">
    <property type="component" value="Unassembled WGS sequence"/>
</dbReference>